<evidence type="ECO:0000256" key="3">
    <source>
        <dbReference type="ARBA" id="ARBA00022692"/>
    </source>
</evidence>
<keyword evidence="7 10" id="KW-0472">Membrane</keyword>
<dbReference type="InterPro" id="IPR023299">
    <property type="entry name" value="ATPase_P-typ_cyto_dom_N"/>
</dbReference>
<keyword evidence="5" id="KW-1278">Translocase</keyword>
<comment type="caution">
    <text evidence="12">The sequence shown here is derived from an EMBL/GenBank/DDBJ whole genome shotgun (WGS) entry which is preliminary data.</text>
</comment>
<feature type="transmembrane region" description="Helical" evidence="10">
    <location>
        <begin position="33"/>
        <end position="52"/>
    </location>
</feature>
<feature type="domain" description="P-type ATPase A" evidence="11">
    <location>
        <begin position="122"/>
        <end position="221"/>
    </location>
</feature>
<feature type="transmembrane region" description="Helical" evidence="10">
    <location>
        <begin position="271"/>
        <end position="295"/>
    </location>
</feature>
<dbReference type="EC" id="7.2.2.12" evidence="8"/>
<dbReference type="PROSITE" id="PS00154">
    <property type="entry name" value="ATPASE_E1_E2"/>
    <property type="match status" value="1"/>
</dbReference>
<evidence type="ECO:0000256" key="7">
    <source>
        <dbReference type="ARBA" id="ARBA00023136"/>
    </source>
</evidence>
<dbReference type="Gene3D" id="3.40.50.1000">
    <property type="entry name" value="HAD superfamily/HAD-like"/>
    <property type="match status" value="1"/>
</dbReference>
<comment type="subcellular location">
    <subcellularLocation>
        <location evidence="10">Cell membrane</location>
    </subcellularLocation>
    <subcellularLocation>
        <location evidence="1">Membrane</location>
    </subcellularLocation>
</comment>
<dbReference type="SFLD" id="SFLDF00027">
    <property type="entry name" value="p-type_atpase"/>
    <property type="match status" value="1"/>
</dbReference>
<keyword evidence="6 10" id="KW-1133">Transmembrane helix</keyword>
<dbReference type="PRINTS" id="PR00120">
    <property type="entry name" value="HATPASE"/>
</dbReference>
<sequence length="631" mass="68096">MKTKLIRIVLTVVLLVLVGYAERHFNLPLWQLLLLYLVPYLIIGYDVLIEAVEGLLEGNALDENFLMSVATIGALSIGFLPNGSHQFLEGVFVMLFFQVGEMFEHYAKDRTRDSISDLMDIRPDRANVERNGVVQTVDPTEIAVNEVVLIKPGEKIPLDGVIVEGSSSLNTVALTGESMPRNVSEGDSVLSGCVNVSGLLKMKVTKNFGESTASKIINLVEEASENKSKNESFIRRFAIVYTPIVVGMALVLAFLPPFFYDSYGSALSTWLYRALTFLVVSCPCALVISVPLSFFCGIGGASQLGILIKGGNYMEALARTKTVVFDKTGTLTQGIFEVEAIHPNGISKEELLSCAAHVNQFSTHPIAVALRKTFGENQFTEKVDHITEVAGQGIQAKINGKTISAGNKRMMKSIDANLLSNGKESFEHTGTVVHVANDENYMGHIVISDKVKADSKEAITALKNIGVSNIVMLTGDRQEEGVRVAETLGLDKVYTELLPTDKVLHVEKLLNEKTKNSTLAFVGDGINDAPVLARADVGIAMGALGSDAAIEAADVVLMDDKPSKIAKAIEISRRTIGIAQQNTIFAIGIKVAVLILSTFGLTTMGMAVFADVGVMVLTVMNASRALSVKSY</sequence>
<dbReference type="NCBIfam" id="TIGR01525">
    <property type="entry name" value="ATPase-IB_hvy"/>
    <property type="match status" value="1"/>
</dbReference>
<dbReference type="InterPro" id="IPR023298">
    <property type="entry name" value="ATPase_P-typ_TM_dom_sf"/>
</dbReference>
<dbReference type="SFLD" id="SFLDG00002">
    <property type="entry name" value="C1.7:_P-type_atpase_like"/>
    <property type="match status" value="1"/>
</dbReference>
<dbReference type="InterPro" id="IPR023214">
    <property type="entry name" value="HAD_sf"/>
</dbReference>
<dbReference type="InterPro" id="IPR059000">
    <property type="entry name" value="ATPase_P-type_domA"/>
</dbReference>
<dbReference type="GO" id="GO:0015086">
    <property type="term" value="F:cadmium ion transmembrane transporter activity"/>
    <property type="evidence" value="ECO:0007669"/>
    <property type="project" value="TreeGrafter"/>
</dbReference>
<dbReference type="InterPro" id="IPR008250">
    <property type="entry name" value="ATPase_P-typ_transduc_dom_A_sf"/>
</dbReference>
<dbReference type="AlphaFoldDB" id="A0A096AG97"/>
<feature type="transmembrane region" description="Helical" evidence="10">
    <location>
        <begin position="583"/>
        <end position="601"/>
    </location>
</feature>
<dbReference type="InterPro" id="IPR036412">
    <property type="entry name" value="HAD-like_sf"/>
</dbReference>
<evidence type="ECO:0000256" key="10">
    <source>
        <dbReference type="RuleBase" id="RU362081"/>
    </source>
</evidence>
<dbReference type="InterPro" id="IPR051014">
    <property type="entry name" value="Cation_Transport_ATPase_IB"/>
</dbReference>
<dbReference type="InterPro" id="IPR001757">
    <property type="entry name" value="P_typ_ATPase"/>
</dbReference>
<keyword evidence="10" id="KW-0067">ATP-binding</keyword>
<dbReference type="InterPro" id="IPR018303">
    <property type="entry name" value="ATPase_P-typ_P_site"/>
</dbReference>
<evidence type="ECO:0000259" key="11">
    <source>
        <dbReference type="Pfam" id="PF00122"/>
    </source>
</evidence>
<dbReference type="SUPFAM" id="SSF81665">
    <property type="entry name" value="Calcium ATPase, transmembrane domain M"/>
    <property type="match status" value="1"/>
</dbReference>
<dbReference type="Gene3D" id="2.70.150.10">
    <property type="entry name" value="Calcium-transporting ATPase, cytoplasmic transduction domain A"/>
    <property type="match status" value="1"/>
</dbReference>
<evidence type="ECO:0000313" key="13">
    <source>
        <dbReference type="Proteomes" id="UP000029538"/>
    </source>
</evidence>
<dbReference type="Pfam" id="PF00702">
    <property type="entry name" value="Hydrolase"/>
    <property type="match status" value="1"/>
</dbReference>
<organism evidence="12 13">
    <name type="scientific">Prevotella disiens DNF00882</name>
    <dbReference type="NCBI Taxonomy" id="1401075"/>
    <lineage>
        <taxon>Bacteria</taxon>
        <taxon>Pseudomonadati</taxon>
        <taxon>Bacteroidota</taxon>
        <taxon>Bacteroidia</taxon>
        <taxon>Bacteroidales</taxon>
        <taxon>Prevotellaceae</taxon>
        <taxon>Prevotella</taxon>
    </lineage>
</organism>
<evidence type="ECO:0000256" key="4">
    <source>
        <dbReference type="ARBA" id="ARBA00022723"/>
    </source>
</evidence>
<dbReference type="GO" id="GO:0016887">
    <property type="term" value="F:ATP hydrolysis activity"/>
    <property type="evidence" value="ECO:0007669"/>
    <property type="project" value="InterPro"/>
</dbReference>
<reference evidence="12 13" key="1">
    <citation type="submission" date="2014-07" db="EMBL/GenBank/DDBJ databases">
        <authorList>
            <person name="McCorrison J."/>
            <person name="Sanka R."/>
            <person name="Torralba M."/>
            <person name="Gillis M."/>
            <person name="Haft D.H."/>
            <person name="Methe B."/>
            <person name="Sutton G."/>
            <person name="Nelson K.E."/>
        </authorList>
    </citation>
    <scope>NUCLEOTIDE SEQUENCE [LARGE SCALE GENOMIC DNA]</scope>
    <source>
        <strain evidence="12 13">DNF00882</strain>
    </source>
</reference>
<evidence type="ECO:0000256" key="2">
    <source>
        <dbReference type="ARBA" id="ARBA00006024"/>
    </source>
</evidence>
<protein>
    <recommendedName>
        <fullName evidence="8">P-type Zn(2+) transporter</fullName>
        <ecNumber evidence="8">7.2.2.12</ecNumber>
    </recommendedName>
</protein>
<dbReference type="InterPro" id="IPR027256">
    <property type="entry name" value="P-typ_ATPase_IB"/>
</dbReference>
<comment type="similarity">
    <text evidence="2 10">Belongs to the cation transport ATPase (P-type) (TC 3.A.3) family. Type IB subfamily.</text>
</comment>
<evidence type="ECO:0000313" key="12">
    <source>
        <dbReference type="EMBL" id="KGF46163.1"/>
    </source>
</evidence>
<keyword evidence="3 10" id="KW-0812">Transmembrane</keyword>
<dbReference type="Gene3D" id="3.40.1110.10">
    <property type="entry name" value="Calcium-transporting ATPase, cytoplasmic domain N"/>
    <property type="match status" value="1"/>
</dbReference>
<proteinExistence type="inferred from homology"/>
<evidence type="ECO:0000256" key="5">
    <source>
        <dbReference type="ARBA" id="ARBA00022967"/>
    </source>
</evidence>
<dbReference type="PANTHER" id="PTHR48085">
    <property type="entry name" value="CADMIUM/ZINC-TRANSPORTING ATPASE HMA2-RELATED"/>
    <property type="match status" value="1"/>
</dbReference>
<dbReference type="FunFam" id="2.70.150.10:FF:000002">
    <property type="entry name" value="Copper-transporting ATPase 1, putative"/>
    <property type="match status" value="1"/>
</dbReference>
<keyword evidence="10" id="KW-0547">Nucleotide-binding</keyword>
<evidence type="ECO:0000256" key="8">
    <source>
        <dbReference type="ARBA" id="ARBA00039097"/>
    </source>
</evidence>
<dbReference type="NCBIfam" id="TIGR01494">
    <property type="entry name" value="ATPase_P-type"/>
    <property type="match status" value="1"/>
</dbReference>
<name>A0A096AG97_9BACT</name>
<dbReference type="GO" id="GO:0016463">
    <property type="term" value="F:P-type zinc transporter activity"/>
    <property type="evidence" value="ECO:0007669"/>
    <property type="project" value="UniProtKB-EC"/>
</dbReference>
<comment type="catalytic activity">
    <reaction evidence="9">
        <text>Zn(2+)(in) + ATP + H2O = Zn(2+)(out) + ADP + phosphate + H(+)</text>
        <dbReference type="Rhea" id="RHEA:20621"/>
        <dbReference type="ChEBI" id="CHEBI:15377"/>
        <dbReference type="ChEBI" id="CHEBI:15378"/>
        <dbReference type="ChEBI" id="CHEBI:29105"/>
        <dbReference type="ChEBI" id="CHEBI:30616"/>
        <dbReference type="ChEBI" id="CHEBI:43474"/>
        <dbReference type="ChEBI" id="CHEBI:456216"/>
        <dbReference type="EC" id="7.2.2.12"/>
    </reaction>
</comment>
<dbReference type="PRINTS" id="PR00119">
    <property type="entry name" value="CATATPASE"/>
</dbReference>
<dbReference type="GO" id="GO:0005886">
    <property type="term" value="C:plasma membrane"/>
    <property type="evidence" value="ECO:0007669"/>
    <property type="project" value="UniProtKB-SubCell"/>
</dbReference>
<dbReference type="SUPFAM" id="SSF56784">
    <property type="entry name" value="HAD-like"/>
    <property type="match status" value="1"/>
</dbReference>
<dbReference type="InterPro" id="IPR044492">
    <property type="entry name" value="P_typ_ATPase_HD_dom"/>
</dbReference>
<dbReference type="SUPFAM" id="SSF81653">
    <property type="entry name" value="Calcium ATPase, transduction domain A"/>
    <property type="match status" value="1"/>
</dbReference>
<dbReference type="GO" id="GO:0005524">
    <property type="term" value="F:ATP binding"/>
    <property type="evidence" value="ECO:0007669"/>
    <property type="project" value="UniProtKB-UniRule"/>
</dbReference>
<feature type="transmembrane region" description="Helical" evidence="10">
    <location>
        <begin position="237"/>
        <end position="259"/>
    </location>
</feature>
<keyword evidence="4 10" id="KW-0479">Metal-binding</keyword>
<accession>A0A096AG97</accession>
<dbReference type="EMBL" id="JRNR01000163">
    <property type="protein sequence ID" value="KGF46163.1"/>
    <property type="molecule type" value="Genomic_DNA"/>
</dbReference>
<gene>
    <name evidence="12" type="ORF">HMPREF0654_11810</name>
</gene>
<evidence type="ECO:0000256" key="6">
    <source>
        <dbReference type="ARBA" id="ARBA00022989"/>
    </source>
</evidence>
<evidence type="ECO:0000256" key="1">
    <source>
        <dbReference type="ARBA" id="ARBA00004370"/>
    </source>
</evidence>
<dbReference type="Pfam" id="PF00122">
    <property type="entry name" value="E1-E2_ATPase"/>
    <property type="match status" value="1"/>
</dbReference>
<dbReference type="GO" id="GO:0046872">
    <property type="term" value="F:metal ion binding"/>
    <property type="evidence" value="ECO:0007669"/>
    <property type="project" value="UniProtKB-KW"/>
</dbReference>
<dbReference type="SFLD" id="SFLDS00003">
    <property type="entry name" value="Haloacid_Dehalogenase"/>
    <property type="match status" value="1"/>
</dbReference>
<evidence type="ECO:0000256" key="9">
    <source>
        <dbReference type="ARBA" id="ARBA00047308"/>
    </source>
</evidence>
<dbReference type="Proteomes" id="UP000029538">
    <property type="component" value="Unassembled WGS sequence"/>
</dbReference>
<dbReference type="RefSeq" id="WP_036885026.1">
    <property type="nucleotide sequence ID" value="NZ_JRNR01000163.1"/>
</dbReference>
<keyword evidence="10" id="KW-1003">Cell membrane</keyword>
<dbReference type="PANTHER" id="PTHR48085:SF5">
    <property type="entry name" value="CADMIUM_ZINC-TRANSPORTING ATPASE HMA4-RELATED"/>
    <property type="match status" value="1"/>
</dbReference>